<proteinExistence type="inferred from homology"/>
<gene>
    <name evidence="5" type="ORF">EJB05_35180</name>
</gene>
<sequence length="170" mass="17756">MDSSASSSSDEKAPPPNGSVASPEASVEVEQQEKHPVPPLPAGVPSDAAVKVESGGEEDDEKVEKFFALLANIRALRAMYRAANGGGSGVDCGGSPGAAGRGRKRAREAEQPWKPAFRMEDFEQEEQQPAGKEKMMESLGCARPPAETSTSGAVADGDEDDGEVVEPRGM</sequence>
<dbReference type="Gramene" id="TVU19052">
    <property type="protein sequence ID" value="TVU19052"/>
    <property type="gene ID" value="EJB05_35180"/>
</dbReference>
<evidence type="ECO:0000256" key="4">
    <source>
        <dbReference type="SAM" id="MobiDB-lite"/>
    </source>
</evidence>
<accession>A0A5J9U5Q6</accession>
<feature type="non-terminal residue" evidence="5">
    <location>
        <position position="1"/>
    </location>
</feature>
<dbReference type="InterPro" id="IPR031425">
    <property type="entry name" value="NPR1/NH1-interacting"/>
</dbReference>
<evidence type="ECO:0000256" key="2">
    <source>
        <dbReference type="ARBA" id="ARBA00009937"/>
    </source>
</evidence>
<comment type="similarity">
    <text evidence="2">Belongs to the NPR1-interactor family.</text>
</comment>
<evidence type="ECO:0000313" key="5">
    <source>
        <dbReference type="EMBL" id="TVU19052.1"/>
    </source>
</evidence>
<organism evidence="5 6">
    <name type="scientific">Eragrostis curvula</name>
    <name type="common">weeping love grass</name>
    <dbReference type="NCBI Taxonomy" id="38414"/>
    <lineage>
        <taxon>Eukaryota</taxon>
        <taxon>Viridiplantae</taxon>
        <taxon>Streptophyta</taxon>
        <taxon>Embryophyta</taxon>
        <taxon>Tracheophyta</taxon>
        <taxon>Spermatophyta</taxon>
        <taxon>Magnoliopsida</taxon>
        <taxon>Liliopsida</taxon>
        <taxon>Poales</taxon>
        <taxon>Poaceae</taxon>
        <taxon>PACMAD clade</taxon>
        <taxon>Chloridoideae</taxon>
        <taxon>Eragrostideae</taxon>
        <taxon>Eragrostidinae</taxon>
        <taxon>Eragrostis</taxon>
    </lineage>
</organism>
<dbReference type="PANTHER" id="PTHR33669:SF4">
    <property type="entry name" value="NRR REPRESSOR HOMOLOG 2"/>
    <property type="match status" value="1"/>
</dbReference>
<feature type="region of interest" description="Disordered" evidence="4">
    <location>
        <begin position="1"/>
        <end position="62"/>
    </location>
</feature>
<evidence type="ECO:0000256" key="1">
    <source>
        <dbReference type="ARBA" id="ARBA00004123"/>
    </source>
</evidence>
<feature type="compositionally biased region" description="Gly residues" evidence="4">
    <location>
        <begin position="84"/>
        <end position="100"/>
    </location>
</feature>
<feature type="compositionally biased region" description="Basic and acidic residues" evidence="4">
    <location>
        <begin position="107"/>
        <end position="121"/>
    </location>
</feature>
<dbReference type="Pfam" id="PF15699">
    <property type="entry name" value="NPR1_interact"/>
    <property type="match status" value="1"/>
</dbReference>
<evidence type="ECO:0008006" key="7">
    <source>
        <dbReference type="Google" id="ProtNLM"/>
    </source>
</evidence>
<dbReference type="AlphaFoldDB" id="A0A5J9U5Q6"/>
<evidence type="ECO:0000256" key="3">
    <source>
        <dbReference type="ARBA" id="ARBA00023242"/>
    </source>
</evidence>
<keyword evidence="3" id="KW-0539">Nucleus</keyword>
<reference evidence="5 6" key="1">
    <citation type="journal article" date="2019" name="Sci. Rep.">
        <title>A high-quality genome of Eragrostis curvula grass provides insights into Poaceae evolution and supports new strategies to enhance forage quality.</title>
        <authorList>
            <person name="Carballo J."/>
            <person name="Santos B.A.C.M."/>
            <person name="Zappacosta D."/>
            <person name="Garbus I."/>
            <person name="Selva J.P."/>
            <person name="Gallo C.A."/>
            <person name="Diaz A."/>
            <person name="Albertini E."/>
            <person name="Caccamo M."/>
            <person name="Echenique V."/>
        </authorList>
    </citation>
    <scope>NUCLEOTIDE SEQUENCE [LARGE SCALE GENOMIC DNA]</scope>
    <source>
        <strain evidence="6">cv. Victoria</strain>
        <tissue evidence="5">Leaf</tissue>
    </source>
</reference>
<protein>
    <recommendedName>
        <fullName evidence="7">NRR repressor homolog 1</fullName>
    </recommendedName>
</protein>
<evidence type="ECO:0000313" key="6">
    <source>
        <dbReference type="Proteomes" id="UP000324897"/>
    </source>
</evidence>
<name>A0A5J9U5Q6_9POAL</name>
<feature type="region of interest" description="Disordered" evidence="4">
    <location>
        <begin position="84"/>
        <end position="170"/>
    </location>
</feature>
<dbReference type="OrthoDB" id="693542at2759"/>
<keyword evidence="6" id="KW-1185">Reference proteome</keyword>
<dbReference type="Proteomes" id="UP000324897">
    <property type="component" value="Chromosome 7"/>
</dbReference>
<comment type="caution">
    <text evidence="5">The sequence shown here is derived from an EMBL/GenBank/DDBJ whole genome shotgun (WGS) entry which is preliminary data.</text>
</comment>
<comment type="subcellular location">
    <subcellularLocation>
        <location evidence="1">Nucleus</location>
    </subcellularLocation>
</comment>
<dbReference type="EMBL" id="RWGY01000029">
    <property type="protein sequence ID" value="TVU19052.1"/>
    <property type="molecule type" value="Genomic_DNA"/>
</dbReference>
<dbReference type="PANTHER" id="PTHR33669">
    <property type="entry name" value="PROTEIN NEGATIVE REGULATOR OF RESISTANCE"/>
    <property type="match status" value="1"/>
</dbReference>
<dbReference type="GO" id="GO:0010112">
    <property type="term" value="P:regulation of systemic acquired resistance"/>
    <property type="evidence" value="ECO:0007669"/>
    <property type="project" value="InterPro"/>
</dbReference>
<dbReference type="GO" id="GO:0005634">
    <property type="term" value="C:nucleus"/>
    <property type="evidence" value="ECO:0007669"/>
    <property type="project" value="UniProtKB-SubCell"/>
</dbReference>